<keyword evidence="1" id="KW-0732">Signal</keyword>
<dbReference type="EMBL" id="MFTJ01000054">
    <property type="protein sequence ID" value="OGI64346.1"/>
    <property type="molecule type" value="Genomic_DNA"/>
</dbReference>
<evidence type="ECO:0000256" key="1">
    <source>
        <dbReference type="SAM" id="SignalP"/>
    </source>
</evidence>
<evidence type="ECO:0000313" key="2">
    <source>
        <dbReference type="EMBL" id="OGI64346.1"/>
    </source>
</evidence>
<gene>
    <name evidence="2" type="ORF">A2642_04425</name>
</gene>
<dbReference type="AlphaFoldDB" id="A0A1F6V4G0"/>
<feature type="chain" id="PRO_5009527139" evidence="1">
    <location>
        <begin position="18"/>
        <end position="86"/>
    </location>
</feature>
<dbReference type="PROSITE" id="PS51257">
    <property type="entry name" value="PROKAR_LIPOPROTEIN"/>
    <property type="match status" value="1"/>
</dbReference>
<organism evidence="2 3">
    <name type="scientific">Candidatus Nomurabacteria bacterium RIFCSPHIGHO2_01_FULL_39_10</name>
    <dbReference type="NCBI Taxonomy" id="1801733"/>
    <lineage>
        <taxon>Bacteria</taxon>
        <taxon>Candidatus Nomuraibacteriota</taxon>
    </lineage>
</organism>
<accession>A0A1F6V4G0</accession>
<dbReference type="Proteomes" id="UP000178700">
    <property type="component" value="Unassembled WGS sequence"/>
</dbReference>
<name>A0A1F6V4G0_9BACT</name>
<sequence length="86" mass="9037">MKKILFVLLVSALPAFGCGCQSPHNNAINKIAKLNETEKTKIKAIVKVTENASRPVIISGFGVGYNSYGTIVTGSGEGGVNVITTR</sequence>
<reference evidence="2 3" key="1">
    <citation type="journal article" date="2016" name="Nat. Commun.">
        <title>Thousands of microbial genomes shed light on interconnected biogeochemical processes in an aquifer system.</title>
        <authorList>
            <person name="Anantharaman K."/>
            <person name="Brown C.T."/>
            <person name="Hug L.A."/>
            <person name="Sharon I."/>
            <person name="Castelle C.J."/>
            <person name="Probst A.J."/>
            <person name="Thomas B.C."/>
            <person name="Singh A."/>
            <person name="Wilkins M.J."/>
            <person name="Karaoz U."/>
            <person name="Brodie E.L."/>
            <person name="Williams K.H."/>
            <person name="Hubbard S.S."/>
            <person name="Banfield J.F."/>
        </authorList>
    </citation>
    <scope>NUCLEOTIDE SEQUENCE [LARGE SCALE GENOMIC DNA]</scope>
</reference>
<proteinExistence type="predicted"/>
<protein>
    <submittedName>
        <fullName evidence="2">Uncharacterized protein</fullName>
    </submittedName>
</protein>
<feature type="signal peptide" evidence="1">
    <location>
        <begin position="1"/>
        <end position="17"/>
    </location>
</feature>
<evidence type="ECO:0000313" key="3">
    <source>
        <dbReference type="Proteomes" id="UP000178700"/>
    </source>
</evidence>
<comment type="caution">
    <text evidence="2">The sequence shown here is derived from an EMBL/GenBank/DDBJ whole genome shotgun (WGS) entry which is preliminary data.</text>
</comment>